<dbReference type="SUPFAM" id="SSF54427">
    <property type="entry name" value="NTF2-like"/>
    <property type="match status" value="1"/>
</dbReference>
<accession>A0A6G1G2F8</accession>
<sequence length="140" mass="15402">MPSSSKALEESISQQLDDYISDFNKGDFDKAATNYLEPAVTLSASSVSILSNRQDLADMLSSAVTRLRKDGFDHSEYVGPKKIIILDDKGLALASCATKRLRKDGTSCEEFTATYTLRRTDESGWLIAAIHSHPIDSQLK</sequence>
<dbReference type="OrthoDB" id="3923156at2759"/>
<reference evidence="2 4" key="1">
    <citation type="submission" date="2020-01" db="EMBL/GenBank/DDBJ databases">
        <authorList>
            <consortium name="DOE Joint Genome Institute"/>
            <person name="Haridas S."/>
            <person name="Albert R."/>
            <person name="Binder M."/>
            <person name="Bloem J."/>
            <person name="Labutti K."/>
            <person name="Salamov A."/>
            <person name="Andreopoulos B."/>
            <person name="Baker S.E."/>
            <person name="Barry K."/>
            <person name="Bills G."/>
            <person name="Bluhm B.H."/>
            <person name="Cannon C."/>
            <person name="Castanera R."/>
            <person name="Culley D.E."/>
            <person name="Daum C."/>
            <person name="Ezra D."/>
            <person name="Gonzalez J.B."/>
            <person name="Henrissat B."/>
            <person name="Kuo A."/>
            <person name="Liang C."/>
            <person name="Lipzen A."/>
            <person name="Lutzoni F."/>
            <person name="Magnuson J."/>
            <person name="Mondo S."/>
            <person name="Nolan M."/>
            <person name="Ohm R."/>
            <person name="Pangilinan J."/>
            <person name="Park H.-J."/>
            <person name="Ramirez L."/>
            <person name="Alfaro M."/>
            <person name="Sun H."/>
            <person name="Tritt A."/>
            <person name="Yoshinaga Y."/>
            <person name="Zwiers L.-H."/>
            <person name="Turgeon B.G."/>
            <person name="Goodwin S.B."/>
            <person name="Spatafora J.W."/>
            <person name="Crous P.W."/>
            <person name="Grigoriev I.V."/>
        </authorList>
    </citation>
    <scope>NUCLEOTIDE SEQUENCE</scope>
    <source>
        <strain evidence="2 4">CBS 781.70</strain>
    </source>
</reference>
<keyword evidence="3" id="KW-1185">Reference proteome</keyword>
<evidence type="ECO:0000259" key="1">
    <source>
        <dbReference type="Pfam" id="PF20795"/>
    </source>
</evidence>
<reference evidence="4" key="3">
    <citation type="submission" date="2025-04" db="UniProtKB">
        <authorList>
            <consortium name="RefSeq"/>
        </authorList>
    </citation>
    <scope>IDENTIFICATION</scope>
    <source>
        <strain evidence="4">CBS 781.70</strain>
    </source>
</reference>
<dbReference type="InterPro" id="IPR049219">
    <property type="entry name" value="DUF6841"/>
</dbReference>
<proteinExistence type="predicted"/>
<dbReference type="Gene3D" id="3.10.450.50">
    <property type="match status" value="1"/>
</dbReference>
<gene>
    <name evidence="2 4" type="ORF">P152DRAFT_449564</name>
</gene>
<dbReference type="Pfam" id="PF20795">
    <property type="entry name" value="DUF6841"/>
    <property type="match status" value="1"/>
</dbReference>
<dbReference type="InterPro" id="IPR032710">
    <property type="entry name" value="NTF2-like_dom_sf"/>
</dbReference>
<dbReference type="EMBL" id="ML975158">
    <property type="protein sequence ID" value="KAF1812297.1"/>
    <property type="molecule type" value="Genomic_DNA"/>
</dbReference>
<dbReference type="GeneID" id="54418688"/>
<reference evidence="4" key="2">
    <citation type="submission" date="2020-04" db="EMBL/GenBank/DDBJ databases">
        <authorList>
            <consortium name="NCBI Genome Project"/>
        </authorList>
    </citation>
    <scope>NUCLEOTIDE SEQUENCE</scope>
    <source>
        <strain evidence="4">CBS 781.70</strain>
    </source>
</reference>
<organism evidence="2">
    <name type="scientific">Eremomyces bilateralis CBS 781.70</name>
    <dbReference type="NCBI Taxonomy" id="1392243"/>
    <lineage>
        <taxon>Eukaryota</taxon>
        <taxon>Fungi</taxon>
        <taxon>Dikarya</taxon>
        <taxon>Ascomycota</taxon>
        <taxon>Pezizomycotina</taxon>
        <taxon>Dothideomycetes</taxon>
        <taxon>Dothideomycetes incertae sedis</taxon>
        <taxon>Eremomycetales</taxon>
        <taxon>Eremomycetaceae</taxon>
        <taxon>Eremomyces</taxon>
    </lineage>
</organism>
<evidence type="ECO:0000313" key="4">
    <source>
        <dbReference type="RefSeq" id="XP_033533928.1"/>
    </source>
</evidence>
<feature type="domain" description="DUF6841" evidence="1">
    <location>
        <begin position="26"/>
        <end position="134"/>
    </location>
</feature>
<dbReference type="AlphaFoldDB" id="A0A6G1G2F8"/>
<dbReference type="Proteomes" id="UP000504638">
    <property type="component" value="Unplaced"/>
</dbReference>
<evidence type="ECO:0000313" key="3">
    <source>
        <dbReference type="Proteomes" id="UP000504638"/>
    </source>
</evidence>
<dbReference type="RefSeq" id="XP_033533928.1">
    <property type="nucleotide sequence ID" value="XM_033678118.1"/>
</dbReference>
<name>A0A6G1G2F8_9PEZI</name>
<evidence type="ECO:0000313" key="2">
    <source>
        <dbReference type="EMBL" id="KAF1812297.1"/>
    </source>
</evidence>
<protein>
    <recommendedName>
        <fullName evidence="1">DUF6841 domain-containing protein</fullName>
    </recommendedName>
</protein>